<feature type="transmembrane region" description="Helical" evidence="1">
    <location>
        <begin position="277"/>
        <end position="296"/>
    </location>
</feature>
<dbReference type="AlphaFoldDB" id="A0A4D6HJ40"/>
<feature type="transmembrane region" description="Helical" evidence="1">
    <location>
        <begin position="215"/>
        <end position="231"/>
    </location>
</feature>
<keyword evidence="1" id="KW-1133">Transmembrane helix</keyword>
<keyword evidence="4" id="KW-1185">Reference proteome</keyword>
<dbReference type="KEGG" id="hsn:DV733_16460"/>
<keyword evidence="1" id="KW-0472">Membrane</keyword>
<keyword evidence="3" id="KW-0482">Metalloprotease</keyword>
<evidence type="ECO:0000256" key="1">
    <source>
        <dbReference type="SAM" id="Phobius"/>
    </source>
</evidence>
<feature type="transmembrane region" description="Helical" evidence="1">
    <location>
        <begin position="243"/>
        <end position="265"/>
    </location>
</feature>
<keyword evidence="3" id="KW-0645">Protease</keyword>
<dbReference type="OrthoDB" id="331240at2157"/>
<dbReference type="PANTHER" id="PTHR39430:SF1">
    <property type="entry name" value="PROTEASE"/>
    <property type="match status" value="1"/>
</dbReference>
<dbReference type="GO" id="GO:0080120">
    <property type="term" value="P:CAAX-box protein maturation"/>
    <property type="evidence" value="ECO:0007669"/>
    <property type="project" value="UniProtKB-ARBA"/>
</dbReference>
<feature type="domain" description="CAAX prenyl protease 2/Lysostaphin resistance protein A-like" evidence="2">
    <location>
        <begin position="141"/>
        <end position="247"/>
    </location>
</feature>
<dbReference type="STRING" id="1457250.GCA_000755225_02173"/>
<organism evidence="3 4">
    <name type="scientific">Halapricum salinum</name>
    <dbReference type="NCBI Taxonomy" id="1457250"/>
    <lineage>
        <taxon>Archaea</taxon>
        <taxon>Methanobacteriati</taxon>
        <taxon>Methanobacteriota</taxon>
        <taxon>Stenosarchaea group</taxon>
        <taxon>Halobacteria</taxon>
        <taxon>Halobacteriales</taxon>
        <taxon>Haloarculaceae</taxon>
        <taxon>Halapricum</taxon>
    </lineage>
</organism>
<evidence type="ECO:0000259" key="2">
    <source>
        <dbReference type="Pfam" id="PF02517"/>
    </source>
</evidence>
<feature type="transmembrane region" description="Helical" evidence="1">
    <location>
        <begin position="98"/>
        <end position="121"/>
    </location>
</feature>
<dbReference type="GeneID" id="39849485"/>
<dbReference type="RefSeq" id="WP_049993047.1">
    <property type="nucleotide sequence ID" value="NZ_CP031310.1"/>
</dbReference>
<dbReference type="Proteomes" id="UP000296706">
    <property type="component" value="Chromosome"/>
</dbReference>
<dbReference type="GO" id="GO:0006508">
    <property type="term" value="P:proteolysis"/>
    <property type="evidence" value="ECO:0007669"/>
    <property type="project" value="UniProtKB-KW"/>
</dbReference>
<protein>
    <submittedName>
        <fullName evidence="3">CPBP family intramembrane metalloprotease</fullName>
    </submittedName>
</protein>
<feature type="transmembrane region" description="Helical" evidence="1">
    <location>
        <begin position="185"/>
        <end position="203"/>
    </location>
</feature>
<dbReference type="GO" id="GO:0004175">
    <property type="term" value="F:endopeptidase activity"/>
    <property type="evidence" value="ECO:0007669"/>
    <property type="project" value="UniProtKB-ARBA"/>
</dbReference>
<dbReference type="GO" id="GO:0008237">
    <property type="term" value="F:metallopeptidase activity"/>
    <property type="evidence" value="ECO:0007669"/>
    <property type="project" value="UniProtKB-KW"/>
</dbReference>
<keyword evidence="1" id="KW-0812">Transmembrane</keyword>
<dbReference type="PANTHER" id="PTHR39430">
    <property type="entry name" value="MEMBRANE-ASSOCIATED PROTEASE-RELATED"/>
    <property type="match status" value="1"/>
</dbReference>
<dbReference type="Pfam" id="PF02517">
    <property type="entry name" value="Rce1-like"/>
    <property type="match status" value="1"/>
</dbReference>
<dbReference type="EMBL" id="CP031310">
    <property type="protein sequence ID" value="QCC52727.1"/>
    <property type="molecule type" value="Genomic_DNA"/>
</dbReference>
<accession>A0A4D6HJ40</accession>
<name>A0A4D6HJ40_9EURY</name>
<feature type="transmembrane region" description="Helical" evidence="1">
    <location>
        <begin position="57"/>
        <end position="78"/>
    </location>
</feature>
<proteinExistence type="predicted"/>
<evidence type="ECO:0000313" key="3">
    <source>
        <dbReference type="EMBL" id="QCC52727.1"/>
    </source>
</evidence>
<dbReference type="InterPro" id="IPR003675">
    <property type="entry name" value="Rce1/LyrA-like_dom"/>
</dbReference>
<gene>
    <name evidence="3" type="ORF">DV733_16460</name>
</gene>
<evidence type="ECO:0000313" key="4">
    <source>
        <dbReference type="Proteomes" id="UP000296706"/>
    </source>
</evidence>
<feature type="transmembrane region" description="Helical" evidence="1">
    <location>
        <begin position="25"/>
        <end position="45"/>
    </location>
</feature>
<feature type="transmembrane region" description="Helical" evidence="1">
    <location>
        <begin position="133"/>
        <end position="152"/>
    </location>
</feature>
<reference evidence="3 4" key="1">
    <citation type="journal article" date="2019" name="Nat. Commun.">
        <title>A new type of DNA phosphorothioation-based antiviral system in archaea.</title>
        <authorList>
            <person name="Xiong L."/>
            <person name="Liu S."/>
            <person name="Chen S."/>
            <person name="Xiao Y."/>
            <person name="Zhu B."/>
            <person name="Gao Y."/>
            <person name="Zhang Y."/>
            <person name="Chen B."/>
            <person name="Luo J."/>
            <person name="Deng Z."/>
            <person name="Chen X."/>
            <person name="Wang L."/>
            <person name="Chen S."/>
        </authorList>
    </citation>
    <scope>NUCLEOTIDE SEQUENCE [LARGE SCALE GENOMIC DNA]</scope>
    <source>
        <strain evidence="3 4">CBA1105</strain>
    </source>
</reference>
<keyword evidence="3" id="KW-0378">Hydrolase</keyword>
<sequence length="323" mass="35492">MGSLGTVRKGLAWPFWNRRERRLRAGWRITTMLALYLAITIATMVTIESLLPGLGEYAAPFGIALTGLLTAWLAVRFLDGRRLRSLGLRVDHRWWRELLVGVGFGLFTTGGVLAIYLAMGWGTIDGWFVAEDGLFVVAFGLSVATYAAVALLEELLFRGYFVTNATEGVPSGLVRPLGRLVPRRWLAGVPVVIAVAVSSLVFAEFHGDSLTAMDYLHFWLAGVLLAIPYVLTGRLWLSIGLHWAFNVGLTSLFNVEGGLPALIRLEIDGPSLWVGEAALTETAMIAVTILLVLVWARWRGFTHLDDAFRRDSDPVESHAVADD</sequence>